<evidence type="ECO:0008006" key="4">
    <source>
        <dbReference type="Google" id="ProtNLM"/>
    </source>
</evidence>
<feature type="region of interest" description="Disordered" evidence="1">
    <location>
        <begin position="1"/>
        <end position="28"/>
    </location>
</feature>
<proteinExistence type="predicted"/>
<dbReference type="OMA" id="CTDILAP"/>
<dbReference type="AlphaFoldDB" id="R7S1T6"/>
<dbReference type="eggNOG" id="ENOG502SQSS">
    <property type="taxonomic scope" value="Eukaryota"/>
</dbReference>
<dbReference type="RefSeq" id="XP_007388508.1">
    <property type="nucleotide sequence ID" value="XM_007388446.1"/>
</dbReference>
<dbReference type="EMBL" id="JH687555">
    <property type="protein sequence ID" value="EIN04365.1"/>
    <property type="molecule type" value="Genomic_DNA"/>
</dbReference>
<dbReference type="OrthoDB" id="412006at2759"/>
<organism evidence="2 3">
    <name type="scientific">Punctularia strigosozonata (strain HHB-11173)</name>
    <name type="common">White-rot fungus</name>
    <dbReference type="NCBI Taxonomy" id="741275"/>
    <lineage>
        <taxon>Eukaryota</taxon>
        <taxon>Fungi</taxon>
        <taxon>Dikarya</taxon>
        <taxon>Basidiomycota</taxon>
        <taxon>Agaricomycotina</taxon>
        <taxon>Agaricomycetes</taxon>
        <taxon>Corticiales</taxon>
        <taxon>Punctulariaceae</taxon>
        <taxon>Punctularia</taxon>
    </lineage>
</organism>
<dbReference type="GeneID" id="18885659"/>
<evidence type="ECO:0000313" key="3">
    <source>
        <dbReference type="Proteomes" id="UP000054196"/>
    </source>
</evidence>
<feature type="compositionally biased region" description="Polar residues" evidence="1">
    <location>
        <begin position="1"/>
        <end position="15"/>
    </location>
</feature>
<accession>R7S1T6</accession>
<sequence length="191" mass="21877">MWTAGNYISTPSTDAGRSRVPTLRDKGENGDVIEAKSNRDKTHMFCREFFPIPPENLQVDEDDHEYPEPKFKFEPISDERIKSVIKRLAPYKAPDSDEYSNAILRQCTDILAPRLGVLYRAVNELKYWPEKWSYISTIVLRKPGKGDYTKPGSHRPISLIKKFAMVYSKCLSEDLIHQVEAHALLASTQFG</sequence>
<gene>
    <name evidence="2" type="ORF">PUNSTDRAFT_76545</name>
</gene>
<keyword evidence="3" id="KW-1185">Reference proteome</keyword>
<feature type="non-terminal residue" evidence="2">
    <location>
        <position position="191"/>
    </location>
</feature>
<evidence type="ECO:0000256" key="1">
    <source>
        <dbReference type="SAM" id="MobiDB-lite"/>
    </source>
</evidence>
<dbReference type="Proteomes" id="UP000054196">
    <property type="component" value="Unassembled WGS sequence"/>
</dbReference>
<dbReference type="HOGENOM" id="CLU_1559025_0_0_1"/>
<reference evidence="3" key="1">
    <citation type="journal article" date="2012" name="Science">
        <title>The Paleozoic origin of enzymatic lignin decomposition reconstructed from 31 fungal genomes.</title>
        <authorList>
            <person name="Floudas D."/>
            <person name="Binder M."/>
            <person name="Riley R."/>
            <person name="Barry K."/>
            <person name="Blanchette R.A."/>
            <person name="Henrissat B."/>
            <person name="Martinez A.T."/>
            <person name="Otillar R."/>
            <person name="Spatafora J.W."/>
            <person name="Yadav J.S."/>
            <person name="Aerts A."/>
            <person name="Benoit I."/>
            <person name="Boyd A."/>
            <person name="Carlson A."/>
            <person name="Copeland A."/>
            <person name="Coutinho P.M."/>
            <person name="de Vries R.P."/>
            <person name="Ferreira P."/>
            <person name="Findley K."/>
            <person name="Foster B."/>
            <person name="Gaskell J."/>
            <person name="Glotzer D."/>
            <person name="Gorecki P."/>
            <person name="Heitman J."/>
            <person name="Hesse C."/>
            <person name="Hori C."/>
            <person name="Igarashi K."/>
            <person name="Jurgens J.A."/>
            <person name="Kallen N."/>
            <person name="Kersten P."/>
            <person name="Kohler A."/>
            <person name="Kuees U."/>
            <person name="Kumar T.K.A."/>
            <person name="Kuo A."/>
            <person name="LaButti K."/>
            <person name="Larrondo L.F."/>
            <person name="Lindquist E."/>
            <person name="Ling A."/>
            <person name="Lombard V."/>
            <person name="Lucas S."/>
            <person name="Lundell T."/>
            <person name="Martin R."/>
            <person name="McLaughlin D.J."/>
            <person name="Morgenstern I."/>
            <person name="Morin E."/>
            <person name="Murat C."/>
            <person name="Nagy L.G."/>
            <person name="Nolan M."/>
            <person name="Ohm R.A."/>
            <person name="Patyshakuliyeva A."/>
            <person name="Rokas A."/>
            <person name="Ruiz-Duenas F.J."/>
            <person name="Sabat G."/>
            <person name="Salamov A."/>
            <person name="Samejima M."/>
            <person name="Schmutz J."/>
            <person name="Slot J.C."/>
            <person name="St John F."/>
            <person name="Stenlid J."/>
            <person name="Sun H."/>
            <person name="Sun S."/>
            <person name="Syed K."/>
            <person name="Tsang A."/>
            <person name="Wiebenga A."/>
            <person name="Young D."/>
            <person name="Pisabarro A."/>
            <person name="Eastwood D.C."/>
            <person name="Martin F."/>
            <person name="Cullen D."/>
            <person name="Grigoriev I.V."/>
            <person name="Hibbett D.S."/>
        </authorList>
    </citation>
    <scope>NUCLEOTIDE SEQUENCE [LARGE SCALE GENOMIC DNA]</scope>
    <source>
        <strain evidence="3">HHB-11173 SS5</strain>
    </source>
</reference>
<evidence type="ECO:0000313" key="2">
    <source>
        <dbReference type="EMBL" id="EIN04365.1"/>
    </source>
</evidence>
<dbReference type="KEGG" id="psq:PUNSTDRAFT_76545"/>
<protein>
    <recommendedName>
        <fullName evidence="4">Reverse transcriptase domain-containing protein</fullName>
    </recommendedName>
</protein>
<name>R7S1T6_PUNST</name>